<gene>
    <name evidence="2" type="ORF">HLH28_06635</name>
</gene>
<dbReference type="PROSITE" id="PS51462">
    <property type="entry name" value="NUDIX"/>
    <property type="match status" value="1"/>
</dbReference>
<evidence type="ECO:0000313" key="3">
    <source>
        <dbReference type="Proteomes" id="UP000578030"/>
    </source>
</evidence>
<dbReference type="AlphaFoldDB" id="A0A7W4K6I0"/>
<reference evidence="2 3" key="1">
    <citation type="submission" date="2020-04" db="EMBL/GenBank/DDBJ databases">
        <title>Description of novel Gluconacetobacter.</title>
        <authorList>
            <person name="Sombolestani A."/>
        </authorList>
    </citation>
    <scope>NUCLEOTIDE SEQUENCE [LARGE SCALE GENOMIC DNA]</scope>
    <source>
        <strain evidence="2 3">LMG 27802</strain>
    </source>
</reference>
<dbReference type="InterPro" id="IPR015797">
    <property type="entry name" value="NUDIX_hydrolase-like_dom_sf"/>
</dbReference>
<dbReference type="EMBL" id="JABEQM010000004">
    <property type="protein sequence ID" value="MBB2201261.1"/>
    <property type="molecule type" value="Genomic_DNA"/>
</dbReference>
<name>A0A7W4K6I0_9PROT</name>
<dbReference type="Proteomes" id="UP000578030">
    <property type="component" value="Unassembled WGS sequence"/>
</dbReference>
<sequence length="223" mass="24703">MALLPGLTVQTVRPMPTLPPEIDARIEAIWQARLALQPRLFNGRVFTAEQVRAGRIAGHWSEYRRVLAQMTQPELFKVLRLNPLAVNGVLHTPDGTVLGRREAGSTYLAGCWHTPPAGSVESRLGEDDVDLNRQILAEAEEELGLPPALLTVHGPFRAVRHPGTRIVDIGIRLSTDLPFADVRHHWKETGNGEYDALAVVPRGREAEWTARADLLPGARLFLM</sequence>
<keyword evidence="2" id="KW-0378">Hydrolase</keyword>
<comment type="caution">
    <text evidence="2">The sequence shown here is derived from an EMBL/GenBank/DDBJ whole genome shotgun (WGS) entry which is preliminary data.</text>
</comment>
<dbReference type="InterPro" id="IPR000086">
    <property type="entry name" value="NUDIX_hydrolase_dom"/>
</dbReference>
<feature type="domain" description="Nudix hydrolase" evidence="1">
    <location>
        <begin position="81"/>
        <end position="222"/>
    </location>
</feature>
<dbReference type="GO" id="GO:0016787">
    <property type="term" value="F:hydrolase activity"/>
    <property type="evidence" value="ECO:0007669"/>
    <property type="project" value="UniProtKB-KW"/>
</dbReference>
<organism evidence="2 3">
    <name type="scientific">Gluconacetobacter tumulisoli</name>
    <dbReference type="NCBI Taxonomy" id="1286189"/>
    <lineage>
        <taxon>Bacteria</taxon>
        <taxon>Pseudomonadati</taxon>
        <taxon>Pseudomonadota</taxon>
        <taxon>Alphaproteobacteria</taxon>
        <taxon>Acetobacterales</taxon>
        <taxon>Acetobacteraceae</taxon>
        <taxon>Gluconacetobacter</taxon>
    </lineage>
</organism>
<dbReference type="SUPFAM" id="SSF55811">
    <property type="entry name" value="Nudix"/>
    <property type="match status" value="1"/>
</dbReference>
<keyword evidence="3" id="KW-1185">Reference proteome</keyword>
<evidence type="ECO:0000259" key="1">
    <source>
        <dbReference type="PROSITE" id="PS51462"/>
    </source>
</evidence>
<dbReference type="Gene3D" id="3.90.79.10">
    <property type="entry name" value="Nucleoside Triphosphate Pyrophosphohydrolase"/>
    <property type="match status" value="1"/>
</dbReference>
<proteinExistence type="predicted"/>
<dbReference type="RefSeq" id="WP_182956414.1">
    <property type="nucleotide sequence ID" value="NZ_JABEQM010000004.1"/>
</dbReference>
<protein>
    <submittedName>
        <fullName evidence="2">NUDIX hydrolase</fullName>
    </submittedName>
</protein>
<accession>A0A7W4K6I0</accession>
<evidence type="ECO:0000313" key="2">
    <source>
        <dbReference type="EMBL" id="MBB2201261.1"/>
    </source>
</evidence>